<dbReference type="InterPro" id="IPR017853">
    <property type="entry name" value="GH"/>
</dbReference>
<proteinExistence type="predicted"/>
<dbReference type="SUPFAM" id="SSF51445">
    <property type="entry name" value="(Trans)glycosidases"/>
    <property type="match status" value="1"/>
</dbReference>
<dbReference type="PANTHER" id="PTHR10357:SF179">
    <property type="entry name" value="NEUTRAL AND BASIC AMINO ACID TRANSPORT PROTEIN RBAT"/>
    <property type="match status" value="1"/>
</dbReference>
<dbReference type="GO" id="GO:0005975">
    <property type="term" value="P:carbohydrate metabolic process"/>
    <property type="evidence" value="ECO:0007669"/>
    <property type="project" value="InterPro"/>
</dbReference>
<sequence length="575" mass="66078">MGRKGLLSVLLIALQLTSSIAADLDWWKSAVIYQIYPRSFKDTDGNGVGDLQGILENVKYIKDLGVDAVWLTSIYPTNDADFGYDITDMRNVYNTLGNLTVFGDLLKKLHDEGIKLILDFVPNHTSNKHDWFLKSIMNRDKYGKYYVWRAGSMSEEYDAINKIKPPNNWAAAIGGGDAWTYDNFRKEFYLHQFLEQQPDLNYENEDVIKDMTDVLDFWLHKGVDGFRMAGVFALCENQDFADEVIGPDKKRLHEKTYDQPKNFNVLAKFRAKLDEYTRKDNVTRLMIVESNSSDFNTVKKYYGTKDAPIAHFPFNFFLIKNMNTSSNATDWARTINNWYKDMGEDNHPNWVLGNHDQHRVANRFTSEYVDLLNILILSLKGTVITYYGEELGMPDSIVRMDQAQDPLGKKSSYSDFLWESRDPARGPFLWNGNKTAGFSSSLKSWIPVSPSYWQINAKTQNDSDRSHLKIYKEMISLRKNLTLKSGDIEVIDVNDNVLAVYRYFDDNPSVVVVINFGSKEEKVNLLEKRKSLPESLNFYLASSNINDFKDKDNKPKLYKSSEITLPPKAALVLTT</sequence>
<dbReference type="Gene3D" id="2.60.40.1180">
    <property type="entry name" value="Golgi alpha-mannosidase II"/>
    <property type="match status" value="1"/>
</dbReference>
<dbReference type="GO" id="GO:0004558">
    <property type="term" value="F:alpha-1,4-glucosidase activity"/>
    <property type="evidence" value="ECO:0007669"/>
    <property type="project" value="UniProtKB-EC"/>
</dbReference>
<dbReference type="EMBL" id="GFTR01007258">
    <property type="protein sequence ID" value="JAW09168.1"/>
    <property type="molecule type" value="Transcribed_RNA"/>
</dbReference>
<protein>
    <recommendedName>
        <fullName evidence="2">alpha-glucosidase</fullName>
        <ecNumber evidence="2">3.2.1.20</ecNumber>
    </recommendedName>
</protein>
<evidence type="ECO:0000259" key="4">
    <source>
        <dbReference type="SMART" id="SM00642"/>
    </source>
</evidence>
<evidence type="ECO:0000256" key="2">
    <source>
        <dbReference type="ARBA" id="ARBA00012741"/>
    </source>
</evidence>
<comment type="catalytic activity">
    <reaction evidence="1">
        <text>Hydrolysis of terminal, non-reducing (1-&gt;4)-linked alpha-D-glucose residues with release of alpha-D-glucose.</text>
        <dbReference type="EC" id="3.2.1.20"/>
    </reaction>
</comment>
<dbReference type="Gene3D" id="3.20.20.80">
    <property type="entry name" value="Glycosidases"/>
    <property type="match status" value="1"/>
</dbReference>
<evidence type="ECO:0000313" key="5">
    <source>
        <dbReference type="EMBL" id="JAW09168.1"/>
    </source>
</evidence>
<dbReference type="SMART" id="SM00642">
    <property type="entry name" value="Aamy"/>
    <property type="match status" value="1"/>
</dbReference>
<feature type="chain" id="PRO_5012736634" description="alpha-glucosidase" evidence="3">
    <location>
        <begin position="22"/>
        <end position="575"/>
    </location>
</feature>
<feature type="domain" description="Glycosyl hydrolase family 13 catalytic" evidence="4">
    <location>
        <begin position="34"/>
        <end position="425"/>
    </location>
</feature>
<dbReference type="PANTHER" id="PTHR10357">
    <property type="entry name" value="ALPHA-AMYLASE FAMILY MEMBER"/>
    <property type="match status" value="1"/>
</dbReference>
<dbReference type="InterPro" id="IPR013780">
    <property type="entry name" value="Glyco_hydro_b"/>
</dbReference>
<dbReference type="Pfam" id="PF00128">
    <property type="entry name" value="Alpha-amylase"/>
    <property type="match status" value="1"/>
</dbReference>
<dbReference type="Gene3D" id="3.90.400.10">
    <property type="entry name" value="Oligo-1,6-glucosidase, Domain 2"/>
    <property type="match status" value="1"/>
</dbReference>
<dbReference type="InterPro" id="IPR045857">
    <property type="entry name" value="O16G_dom_2"/>
</dbReference>
<feature type="signal peptide" evidence="3">
    <location>
        <begin position="1"/>
        <end position="21"/>
    </location>
</feature>
<dbReference type="SUPFAM" id="SSF51011">
    <property type="entry name" value="Glycosyl hydrolase domain"/>
    <property type="match status" value="1"/>
</dbReference>
<keyword evidence="3" id="KW-0732">Signal</keyword>
<dbReference type="AlphaFoldDB" id="A0A224XH82"/>
<evidence type="ECO:0000256" key="3">
    <source>
        <dbReference type="SAM" id="SignalP"/>
    </source>
</evidence>
<name>A0A224XH82_9HEMI</name>
<reference evidence="5" key="1">
    <citation type="journal article" date="2018" name="PLoS Negl. Trop. Dis.">
        <title>An insight into the salivary gland and fat body transcriptome of Panstrongylus lignarius (Hemiptera: Heteroptera), the main vector of Chagas disease in Peru.</title>
        <authorList>
            <person name="Nevoa J.C."/>
            <person name="Mendes M.T."/>
            <person name="da Silva M.V."/>
            <person name="Soares S.C."/>
            <person name="Oliveira C.J.F."/>
            <person name="Ribeiro J.M.C."/>
        </authorList>
    </citation>
    <scope>NUCLEOTIDE SEQUENCE</scope>
</reference>
<accession>A0A224XH82</accession>
<dbReference type="InterPro" id="IPR006047">
    <property type="entry name" value="GH13_cat_dom"/>
</dbReference>
<organism evidence="5">
    <name type="scientific">Panstrongylus lignarius</name>
    <dbReference type="NCBI Taxonomy" id="156445"/>
    <lineage>
        <taxon>Eukaryota</taxon>
        <taxon>Metazoa</taxon>
        <taxon>Ecdysozoa</taxon>
        <taxon>Arthropoda</taxon>
        <taxon>Hexapoda</taxon>
        <taxon>Insecta</taxon>
        <taxon>Pterygota</taxon>
        <taxon>Neoptera</taxon>
        <taxon>Paraneoptera</taxon>
        <taxon>Hemiptera</taxon>
        <taxon>Heteroptera</taxon>
        <taxon>Panheteroptera</taxon>
        <taxon>Cimicomorpha</taxon>
        <taxon>Reduviidae</taxon>
        <taxon>Triatominae</taxon>
        <taxon>Panstrongylus</taxon>
    </lineage>
</organism>
<evidence type="ECO:0000256" key="1">
    <source>
        <dbReference type="ARBA" id="ARBA00001657"/>
    </source>
</evidence>
<dbReference type="EC" id="3.2.1.20" evidence="2"/>